<feature type="region of interest" description="Disordered" evidence="1">
    <location>
        <begin position="1"/>
        <end position="62"/>
    </location>
</feature>
<name>A0A674I9F5_9SAUR</name>
<feature type="compositionally biased region" description="Low complexity" evidence="1">
    <location>
        <begin position="1"/>
        <end position="13"/>
    </location>
</feature>
<reference evidence="2" key="1">
    <citation type="submission" date="2025-08" db="UniProtKB">
        <authorList>
            <consortium name="Ensembl"/>
        </authorList>
    </citation>
    <scope>IDENTIFICATION</scope>
</reference>
<accession>A0A674I9F5</accession>
<dbReference type="InParanoid" id="A0A674I9F5"/>
<dbReference type="PANTHER" id="PTHR23347:SF5">
    <property type="entry name" value="HARMONIN-BINDING PROTEIN USHBP1"/>
    <property type="match status" value="1"/>
</dbReference>
<proteinExistence type="predicted"/>
<feature type="region of interest" description="Disordered" evidence="1">
    <location>
        <begin position="309"/>
        <end position="328"/>
    </location>
</feature>
<protein>
    <submittedName>
        <fullName evidence="2">Uncharacterized protein</fullName>
    </submittedName>
</protein>
<dbReference type="Ensembl" id="ENSTMTT00000004583.1">
    <property type="protein sequence ID" value="ENSTMTP00000004432.1"/>
    <property type="gene ID" value="ENSTMTG00000003274.1"/>
</dbReference>
<organism evidence="2 3">
    <name type="scientific">Terrapene triunguis</name>
    <name type="common">Three-toed box turtle</name>
    <dbReference type="NCBI Taxonomy" id="2587831"/>
    <lineage>
        <taxon>Eukaryota</taxon>
        <taxon>Metazoa</taxon>
        <taxon>Chordata</taxon>
        <taxon>Craniata</taxon>
        <taxon>Vertebrata</taxon>
        <taxon>Euteleostomi</taxon>
        <taxon>Archelosauria</taxon>
        <taxon>Testudinata</taxon>
        <taxon>Testudines</taxon>
        <taxon>Cryptodira</taxon>
        <taxon>Durocryptodira</taxon>
        <taxon>Testudinoidea</taxon>
        <taxon>Emydidae</taxon>
        <taxon>Terrapene</taxon>
    </lineage>
</organism>
<dbReference type="PANTHER" id="PTHR23347">
    <property type="entry name" value="COLORECTAL MUTANT CANCER PROTEIN MCC PROTEIN -RELATED"/>
    <property type="match status" value="1"/>
</dbReference>
<dbReference type="AlphaFoldDB" id="A0A674I9F5"/>
<evidence type="ECO:0000313" key="3">
    <source>
        <dbReference type="Proteomes" id="UP000472274"/>
    </source>
</evidence>
<dbReference type="Proteomes" id="UP000472274">
    <property type="component" value="Unplaced"/>
</dbReference>
<reference evidence="2" key="2">
    <citation type="submission" date="2025-09" db="UniProtKB">
        <authorList>
            <consortium name="Ensembl"/>
        </authorList>
    </citation>
    <scope>IDENTIFICATION</scope>
</reference>
<evidence type="ECO:0000313" key="2">
    <source>
        <dbReference type="Ensembl" id="ENSTMTP00000004432.1"/>
    </source>
</evidence>
<dbReference type="InterPro" id="IPR040171">
    <property type="entry name" value="USBP1-like"/>
</dbReference>
<sequence length="357" mass="37905">ALRGATAVARAAGSVPLYGSPSGMQPRSPRMEGARAPPGLPPTRPRLSPARRQLRRVPRSAAGCGLSGERRILPAEPCSAAWQRWWGDGRRRPQHGGGGVGPDSQEVERGLGGLAGLPEDNGSCPWKAAPRAPGEKTSEASPGLEAENMSWIKNEIAAYAERNTAVRVALGSKEEELSRSKVTLQAFQEEREKLQRKVCMTAVMAPLPLTRSHLRGQGSSTAHCGKRDFWPGVVGSGLLTSAMDVLLSMQSRQDLIWEGLNPTTPTQSRERPVDRDEQLPASGGPAPKPPAANGETPQLTAGRLDQARLRASPATGKEPRGCNTRAAGVWPCLPPELAGATTTASFSQPGDLLLRLS</sequence>
<feature type="compositionally biased region" description="Basic and acidic residues" evidence="1">
    <location>
        <begin position="268"/>
        <end position="278"/>
    </location>
</feature>
<feature type="region of interest" description="Disordered" evidence="1">
    <location>
        <begin position="336"/>
        <end position="357"/>
    </location>
</feature>
<keyword evidence="3" id="KW-1185">Reference proteome</keyword>
<feature type="region of interest" description="Disordered" evidence="1">
    <location>
        <begin position="88"/>
        <end position="144"/>
    </location>
</feature>
<evidence type="ECO:0000256" key="1">
    <source>
        <dbReference type="SAM" id="MobiDB-lite"/>
    </source>
</evidence>
<feature type="region of interest" description="Disordered" evidence="1">
    <location>
        <begin position="259"/>
        <end position="298"/>
    </location>
</feature>